<dbReference type="Proteomes" id="UP001150001">
    <property type="component" value="Unassembled WGS sequence"/>
</dbReference>
<comment type="caution">
    <text evidence="3">The sequence shown here is derived from an EMBL/GenBank/DDBJ whole genome shotgun (WGS) entry which is preliminary data.</text>
</comment>
<accession>A0ABT5GRU9</accession>
<dbReference type="InterPro" id="IPR000914">
    <property type="entry name" value="SBP_5_dom"/>
</dbReference>
<dbReference type="SUPFAM" id="SSF53850">
    <property type="entry name" value="Periplasmic binding protein-like II"/>
    <property type="match status" value="1"/>
</dbReference>
<dbReference type="EMBL" id="JAPFIT010000012">
    <property type="protein sequence ID" value="MDC5739989.1"/>
    <property type="molecule type" value="Genomic_DNA"/>
</dbReference>
<dbReference type="RefSeq" id="WP_242423053.1">
    <property type="nucleotide sequence ID" value="NZ_JAPFIM010000015.1"/>
</dbReference>
<reference evidence="3" key="1">
    <citation type="submission" date="2022-11" db="EMBL/GenBank/DDBJ databases">
        <title>Role of the vibriolysin VemA secreted by the emergent pathogen Vibrio europaeus in the colonization of Manila clam mucus.</title>
        <authorList>
            <person name="Martinez C."/>
            <person name="Rodriguez S."/>
            <person name="Vences A."/>
            <person name="Barja J.L."/>
            <person name="Toranzo A.E."/>
            <person name="Dubert J."/>
        </authorList>
    </citation>
    <scope>NUCLEOTIDE SEQUENCE</scope>
    <source>
        <strain evidence="3">3454</strain>
    </source>
</reference>
<feature type="domain" description="Transcriptional regulator SgrR N-terminal HTH" evidence="2">
    <location>
        <begin position="26"/>
        <end position="131"/>
    </location>
</feature>
<evidence type="ECO:0000313" key="3">
    <source>
        <dbReference type="EMBL" id="MDC5739989.1"/>
    </source>
</evidence>
<evidence type="ECO:0000259" key="1">
    <source>
        <dbReference type="Pfam" id="PF00496"/>
    </source>
</evidence>
<dbReference type="Pfam" id="PF12793">
    <property type="entry name" value="SgrR_N"/>
    <property type="match status" value="1"/>
</dbReference>
<evidence type="ECO:0000259" key="2">
    <source>
        <dbReference type="Pfam" id="PF12793"/>
    </source>
</evidence>
<dbReference type="Pfam" id="PF00496">
    <property type="entry name" value="SBP_bac_5"/>
    <property type="match status" value="1"/>
</dbReference>
<dbReference type="PANTHER" id="PTHR30290">
    <property type="entry name" value="PERIPLASMIC BINDING COMPONENT OF ABC TRANSPORTER"/>
    <property type="match status" value="1"/>
</dbReference>
<dbReference type="GeneID" id="78077523"/>
<organism evidence="3 4">
    <name type="scientific">Vibrio europaeus</name>
    <dbReference type="NCBI Taxonomy" id="300876"/>
    <lineage>
        <taxon>Bacteria</taxon>
        <taxon>Pseudomonadati</taxon>
        <taxon>Pseudomonadota</taxon>
        <taxon>Gammaproteobacteria</taxon>
        <taxon>Vibrionales</taxon>
        <taxon>Vibrionaceae</taxon>
        <taxon>Vibrio</taxon>
        <taxon>Vibrio oreintalis group</taxon>
    </lineage>
</organism>
<protein>
    <submittedName>
        <fullName evidence="3">SgrR family transcriptional regulator</fullName>
    </submittedName>
</protein>
<name>A0ABT5GRU9_9VIBR</name>
<evidence type="ECO:0000313" key="4">
    <source>
        <dbReference type="Proteomes" id="UP001150001"/>
    </source>
</evidence>
<dbReference type="Gene3D" id="3.40.190.10">
    <property type="entry name" value="Periplasmic binding protein-like II"/>
    <property type="match status" value="1"/>
</dbReference>
<proteinExistence type="predicted"/>
<gene>
    <name evidence="3" type="ORF">OPW20_07910</name>
</gene>
<dbReference type="InterPro" id="IPR025370">
    <property type="entry name" value="SgrR_HTH_N"/>
</dbReference>
<sequence>MPLILANGASILNKNMKDLRLRRLSQLLNNFSYGRGYEVSIDDLEEIFSTSRRNTSTIIKMLQQCGWILWTPAVGRGKNSKITIVASLYQALYECIQADLTEGNLDQIPKYLEAHRSLASRILHLLMHETEKAHKASSTLTVTQYPPVNKLDPAMTYVSAEMQVISAMYDTLLRIDENGHIHNHIAYEYSVTNQGKRYCFWINPHVLCHDGLPLTKFDIIESLDRLFTSEGPYKWLFKQVARVGFDREQNAIFIDLFDPNPLFVFALTTPNASIATKRYQVLGQRRVRVGTGPLHLTHWDDKKLVLVRNSQYFATGALLSTINLCHEGKSLDSFLSFEAENHESEKHPIQAFSTLAIRLRESVSITKDGLAALLTFIQQQRIIYSKQQGIDIISHFGLLNHEYSEYPVLSGEIVIGHSQWRLKYKRHLINWLTETIEKTGLKVRCLPISDLDAIDEYGDKIDLLLCEELLEQPSRYGLYDWLLTTTSLRFALNQDQFEEHRVYVQRVVANLSDEQELLDIINTKVHHHHLLPLFWGQKVVTKTKQVSGLQLKKNGYLDLHRLWNNHTL</sequence>
<dbReference type="InterPro" id="IPR039424">
    <property type="entry name" value="SBP_5"/>
</dbReference>
<feature type="domain" description="Solute-binding protein family 5" evidence="1">
    <location>
        <begin position="181"/>
        <end position="322"/>
    </location>
</feature>
<keyword evidence="4" id="KW-1185">Reference proteome</keyword>